<sequence length="222" mass="25850">MWFMILDRRCRRQGTQFFFSGLLVLVVIIFGSFLGQAAAASSPDPTEQFRPFLQKVTDVLADPTLKTVPKKEQSQRVINVVRERFDFREMSKRVLGQHWRSLNTQEQAQFEQLFTELLQYAYVGKIDEYTGQQVEFTQQRIKGDRAEVQTLLVDANKSIPISYILILRGTQWMAYDVVVEGVSLVRNYMEQFKEILLKDGYPGLVKQIENKISQLEQQQKQS</sequence>
<dbReference type="PANTHER" id="PTHR36573:SF1">
    <property type="entry name" value="INTERMEMBRANE PHOSPHOLIPID TRANSPORT SYSTEM BINDING PROTEIN MLAC"/>
    <property type="match status" value="1"/>
</dbReference>
<gene>
    <name evidence="1" type="ordered locus">Despr_2019</name>
</gene>
<dbReference type="EMBL" id="CP002364">
    <property type="protein sequence ID" value="ADW18167.1"/>
    <property type="molecule type" value="Genomic_DNA"/>
</dbReference>
<keyword evidence="2" id="KW-1185">Reference proteome</keyword>
<dbReference type="PIRSF" id="PIRSF004649">
    <property type="entry name" value="MlaC"/>
    <property type="match status" value="1"/>
</dbReference>
<proteinExistence type="predicted"/>
<dbReference type="InterPro" id="IPR008869">
    <property type="entry name" value="MlaC/ttg2D"/>
</dbReference>
<dbReference type="AlphaFoldDB" id="A0A7U3YML2"/>
<dbReference type="KEGG" id="dpr:Despr_2019"/>
<evidence type="ECO:0000313" key="2">
    <source>
        <dbReference type="Proteomes" id="UP000006365"/>
    </source>
</evidence>
<reference evidence="1 2" key="1">
    <citation type="journal article" date="2011" name="Stand. Genomic Sci.">
        <title>Complete genome sequence of Desulfobulbus propionicus type strain (1pr3).</title>
        <authorList>
            <person name="Pagani I."/>
            <person name="Lapidus A."/>
            <person name="Nolan M."/>
            <person name="Lucas S."/>
            <person name="Hammon N."/>
            <person name="Deshpande S."/>
            <person name="Cheng J.F."/>
            <person name="Chertkov O."/>
            <person name="Davenport K."/>
            <person name="Tapia R."/>
            <person name="Han C."/>
            <person name="Goodwin L."/>
            <person name="Pitluck S."/>
            <person name="Liolios K."/>
            <person name="Mavromatis K."/>
            <person name="Ivanova N."/>
            <person name="Mikhailova N."/>
            <person name="Pati A."/>
            <person name="Chen A."/>
            <person name="Palaniappan K."/>
            <person name="Land M."/>
            <person name="Hauser L."/>
            <person name="Chang Y.J."/>
            <person name="Jeffries C.D."/>
            <person name="Detter J.C."/>
            <person name="Brambilla E."/>
            <person name="Kannan K.P."/>
            <person name="Djao O.D."/>
            <person name="Rohde M."/>
            <person name="Pukall R."/>
            <person name="Spring S."/>
            <person name="Goker M."/>
            <person name="Sikorski J."/>
            <person name="Woyke T."/>
            <person name="Bristow J."/>
            <person name="Eisen J.A."/>
            <person name="Markowitz V."/>
            <person name="Hugenholtz P."/>
            <person name="Kyrpides N.C."/>
            <person name="Klenk H.P."/>
        </authorList>
    </citation>
    <scope>NUCLEOTIDE SEQUENCE [LARGE SCALE GENOMIC DNA]</scope>
    <source>
        <strain evidence="2">ATCC 33891 / DSM 2032 / 1pr3</strain>
    </source>
</reference>
<dbReference type="PANTHER" id="PTHR36573">
    <property type="entry name" value="INTERMEMBRANE PHOSPHOLIPID TRANSPORT SYSTEM BINDING PROTEIN MLAC"/>
    <property type="match status" value="1"/>
</dbReference>
<dbReference type="Gene3D" id="1.10.10.640">
    <property type="entry name" value="phospholipid-binding protein"/>
    <property type="match status" value="1"/>
</dbReference>
<dbReference type="Proteomes" id="UP000006365">
    <property type="component" value="Chromosome"/>
</dbReference>
<protein>
    <submittedName>
        <fullName evidence="1">Toluene tolerance family protein</fullName>
    </submittedName>
</protein>
<name>A0A7U3YML2_DESPD</name>
<organism evidence="1 2">
    <name type="scientific">Desulfobulbus propionicus (strain ATCC 33891 / DSM 2032 / VKM B-1956 / 1pr3)</name>
    <dbReference type="NCBI Taxonomy" id="577650"/>
    <lineage>
        <taxon>Bacteria</taxon>
        <taxon>Pseudomonadati</taxon>
        <taxon>Thermodesulfobacteriota</taxon>
        <taxon>Desulfobulbia</taxon>
        <taxon>Desulfobulbales</taxon>
        <taxon>Desulfobulbaceae</taxon>
        <taxon>Desulfobulbus</taxon>
    </lineage>
</organism>
<evidence type="ECO:0000313" key="1">
    <source>
        <dbReference type="EMBL" id="ADW18167.1"/>
    </source>
</evidence>
<dbReference type="RefSeq" id="WP_015724707.1">
    <property type="nucleotide sequence ID" value="NC_014972.1"/>
</dbReference>
<dbReference type="Pfam" id="PF05494">
    <property type="entry name" value="MlaC"/>
    <property type="match status" value="1"/>
</dbReference>
<dbReference type="Gene3D" id="3.10.450.50">
    <property type="match status" value="1"/>
</dbReference>
<accession>A0A7U3YML2</accession>